<organism evidence="1 2">
    <name type="scientific">Peronosclerospora sorghi</name>
    <dbReference type="NCBI Taxonomy" id="230839"/>
    <lineage>
        <taxon>Eukaryota</taxon>
        <taxon>Sar</taxon>
        <taxon>Stramenopiles</taxon>
        <taxon>Oomycota</taxon>
        <taxon>Peronosporomycetes</taxon>
        <taxon>Peronosporales</taxon>
        <taxon>Peronosporaceae</taxon>
        <taxon>Peronosclerospora</taxon>
    </lineage>
</organism>
<accession>A0ACC0VYJ5</accession>
<dbReference type="EMBL" id="CM047584">
    <property type="protein sequence ID" value="KAI9911572.1"/>
    <property type="molecule type" value="Genomic_DNA"/>
</dbReference>
<gene>
    <name evidence="1" type="ORF">PsorP6_009892</name>
</gene>
<comment type="caution">
    <text evidence="1">The sequence shown here is derived from an EMBL/GenBank/DDBJ whole genome shotgun (WGS) entry which is preliminary data.</text>
</comment>
<proteinExistence type="predicted"/>
<evidence type="ECO:0000313" key="1">
    <source>
        <dbReference type="EMBL" id="KAI9911572.1"/>
    </source>
</evidence>
<protein>
    <submittedName>
        <fullName evidence="1">Uncharacterized protein</fullName>
    </submittedName>
</protein>
<reference evidence="1 2" key="1">
    <citation type="journal article" date="2022" name="bioRxiv">
        <title>The genome of the oomycete Peronosclerospora sorghi, a cosmopolitan pathogen of maize and sorghum, is inflated with dispersed pseudogenes.</title>
        <authorList>
            <person name="Fletcher K."/>
            <person name="Martin F."/>
            <person name="Isakeit T."/>
            <person name="Cavanaugh K."/>
            <person name="Magill C."/>
            <person name="Michelmore R."/>
        </authorList>
    </citation>
    <scope>NUCLEOTIDE SEQUENCE [LARGE SCALE GENOMIC DNA]</scope>
    <source>
        <strain evidence="1">P6</strain>
    </source>
</reference>
<dbReference type="Proteomes" id="UP001163321">
    <property type="component" value="Chromosome 5"/>
</dbReference>
<evidence type="ECO:0000313" key="2">
    <source>
        <dbReference type="Proteomes" id="UP001163321"/>
    </source>
</evidence>
<keyword evidence="2" id="KW-1185">Reference proteome</keyword>
<sequence length="88" mass="10183">MTSGDSGNGSNEMQDICGHPFFANLSWHRLETKRVTPPIIPSWLANWTRPISKTNSLRSTLRVISCMMRRKSAQRLLQGRKPVRFQWL</sequence>
<name>A0ACC0VYJ5_9STRA</name>